<dbReference type="EMBL" id="JAHKSW010000013">
    <property type="protein sequence ID" value="KAG7324731.1"/>
    <property type="molecule type" value="Genomic_DNA"/>
</dbReference>
<name>A0A9D3NJK0_9TELE</name>
<comment type="caution">
    <text evidence="1">The sequence shown here is derived from an EMBL/GenBank/DDBJ whole genome shotgun (WGS) entry which is preliminary data.</text>
</comment>
<proteinExistence type="predicted"/>
<evidence type="ECO:0000313" key="1">
    <source>
        <dbReference type="EMBL" id="KAG7324731.1"/>
    </source>
</evidence>
<keyword evidence="2" id="KW-1185">Reference proteome</keyword>
<evidence type="ECO:0000313" key="2">
    <source>
        <dbReference type="Proteomes" id="UP000824219"/>
    </source>
</evidence>
<gene>
    <name evidence="1" type="ORF">KOW79_011047</name>
</gene>
<reference evidence="1 2" key="1">
    <citation type="submission" date="2021-06" db="EMBL/GenBank/DDBJ databases">
        <title>Chromosome-level genome assembly of the red-tail catfish (Hemibagrus wyckioides).</title>
        <authorList>
            <person name="Shao F."/>
        </authorList>
    </citation>
    <scope>NUCLEOTIDE SEQUENCE [LARGE SCALE GENOMIC DNA]</scope>
    <source>
        <strain evidence="1">EC202008001</strain>
        <tissue evidence="1">Blood</tissue>
    </source>
</reference>
<dbReference type="Proteomes" id="UP000824219">
    <property type="component" value="Linkage Group LG13"/>
</dbReference>
<sequence length="91" mass="10306">MKPEGGEDGESFMFIRAGSCCRKVSGLTPSHDLMFIFIKPVGSAWCLLQKPEKSREFVSALSRREEPMKNLSLVERHFHKPSDQGSSILFF</sequence>
<organism evidence="1 2">
    <name type="scientific">Hemibagrus wyckioides</name>
    <dbReference type="NCBI Taxonomy" id="337641"/>
    <lineage>
        <taxon>Eukaryota</taxon>
        <taxon>Metazoa</taxon>
        <taxon>Chordata</taxon>
        <taxon>Craniata</taxon>
        <taxon>Vertebrata</taxon>
        <taxon>Euteleostomi</taxon>
        <taxon>Actinopterygii</taxon>
        <taxon>Neopterygii</taxon>
        <taxon>Teleostei</taxon>
        <taxon>Ostariophysi</taxon>
        <taxon>Siluriformes</taxon>
        <taxon>Bagridae</taxon>
        <taxon>Hemibagrus</taxon>
    </lineage>
</organism>
<dbReference type="AlphaFoldDB" id="A0A9D3NJK0"/>
<accession>A0A9D3NJK0</accession>
<protein>
    <submittedName>
        <fullName evidence="1">Uncharacterized protein</fullName>
    </submittedName>
</protein>